<proteinExistence type="predicted"/>
<evidence type="ECO:0000313" key="3">
    <source>
        <dbReference type="Proteomes" id="UP000183635"/>
    </source>
</evidence>
<dbReference type="GO" id="GO:0016787">
    <property type="term" value="F:hydrolase activity"/>
    <property type="evidence" value="ECO:0007669"/>
    <property type="project" value="InterPro"/>
</dbReference>
<protein>
    <submittedName>
        <fullName evidence="2">Calcineurin-like phosphoesterase superfamily protein</fullName>
    </submittedName>
</protein>
<reference evidence="2 3" key="1">
    <citation type="submission" date="2016-10" db="EMBL/GenBank/DDBJ databases">
        <authorList>
            <person name="de Groot N.N."/>
        </authorList>
    </citation>
    <scope>NUCLEOTIDE SEQUENCE [LARGE SCALE GENOMIC DNA]</scope>
    <source>
        <strain evidence="2 3">DSM 8537</strain>
    </source>
</reference>
<dbReference type="Proteomes" id="UP000183635">
    <property type="component" value="Unassembled WGS sequence"/>
</dbReference>
<dbReference type="STRING" id="34004.SAMN04488021_14330"/>
<dbReference type="SUPFAM" id="SSF56300">
    <property type="entry name" value="Metallo-dependent phosphatases"/>
    <property type="match status" value="1"/>
</dbReference>
<dbReference type="RefSeq" id="WP_074970358.1">
    <property type="nucleotide sequence ID" value="NZ_CBCRYP010000040.1"/>
</dbReference>
<evidence type="ECO:0000313" key="2">
    <source>
        <dbReference type="EMBL" id="SFH91907.1"/>
    </source>
</evidence>
<dbReference type="EMBL" id="FOPU01000043">
    <property type="protein sequence ID" value="SFH91907.1"/>
    <property type="molecule type" value="Genomic_DNA"/>
</dbReference>
<dbReference type="InterPro" id="IPR004843">
    <property type="entry name" value="Calcineurin-like_PHP"/>
</dbReference>
<accession>A0A1I3DYU6</accession>
<sequence length="272" mass="30792">MHWFTADPHYSHDRIIRFCDRPFSDVAAMNARLLAECRARVGPDDDLWILGDFTAGRSTDAQRREVRTIYHALPGRKHLIRGNHDEDWICDLPWDSLAETADIVVDKRRLFLCHYPMITWPGARHQGLQLFGHVHQNWQGSRNSVNVGVDVWDFRPVTLSEIERRAARLPVNAHWDQVEPGRAWPTELCAGCGAILDPALVFGQAVVRKGRIVVAATNETIVLLGAAMRRWLPEGRRVCPECIGGYLSVSEVTLPAGFTFDEMRNRAVPKGK</sequence>
<dbReference type="OrthoDB" id="5380073at2"/>
<evidence type="ECO:0000259" key="1">
    <source>
        <dbReference type="Pfam" id="PF00149"/>
    </source>
</evidence>
<dbReference type="AlphaFoldDB" id="A0A1I3DYU6"/>
<keyword evidence="3" id="KW-1185">Reference proteome</keyword>
<name>A0A1I3DYU6_9RHOB</name>
<gene>
    <name evidence="2" type="ORF">SAMN04488021_14330</name>
</gene>
<organism evidence="2 3">
    <name type="scientific">Paracoccus aminovorans</name>
    <dbReference type="NCBI Taxonomy" id="34004"/>
    <lineage>
        <taxon>Bacteria</taxon>
        <taxon>Pseudomonadati</taxon>
        <taxon>Pseudomonadota</taxon>
        <taxon>Alphaproteobacteria</taxon>
        <taxon>Rhodobacterales</taxon>
        <taxon>Paracoccaceae</taxon>
        <taxon>Paracoccus</taxon>
    </lineage>
</organism>
<dbReference type="InterPro" id="IPR029052">
    <property type="entry name" value="Metallo-depent_PP-like"/>
</dbReference>
<dbReference type="Pfam" id="PF00149">
    <property type="entry name" value="Metallophos"/>
    <property type="match status" value="1"/>
</dbReference>
<dbReference type="Gene3D" id="3.60.21.10">
    <property type="match status" value="1"/>
</dbReference>
<feature type="domain" description="Calcineurin-like phosphoesterase" evidence="1">
    <location>
        <begin position="3"/>
        <end position="102"/>
    </location>
</feature>